<comment type="caution">
    <text evidence="2">The sequence shown here is derived from an EMBL/GenBank/DDBJ whole genome shotgun (WGS) entry which is preliminary data.</text>
</comment>
<dbReference type="InterPro" id="IPR015943">
    <property type="entry name" value="WD40/YVTN_repeat-like_dom_sf"/>
</dbReference>
<dbReference type="SMART" id="SM01167">
    <property type="entry name" value="DUF1900"/>
    <property type="match status" value="1"/>
</dbReference>
<feature type="compositionally biased region" description="Low complexity" evidence="1">
    <location>
        <begin position="157"/>
        <end position="168"/>
    </location>
</feature>
<gene>
    <name evidence="2" type="ORF">BLA29_008528</name>
</gene>
<proteinExistence type="predicted"/>
<accession>A0A1Y3BLL1</accession>
<dbReference type="InterPro" id="IPR015505">
    <property type="entry name" value="Coronin"/>
</dbReference>
<feature type="compositionally biased region" description="Polar residues" evidence="1">
    <location>
        <begin position="139"/>
        <end position="150"/>
    </location>
</feature>
<evidence type="ECO:0008006" key="4">
    <source>
        <dbReference type="Google" id="ProtNLM"/>
    </source>
</evidence>
<dbReference type="EMBL" id="MUJZ01016515">
    <property type="protein sequence ID" value="OTF80798.1"/>
    <property type="molecule type" value="Genomic_DNA"/>
</dbReference>
<evidence type="ECO:0000256" key="1">
    <source>
        <dbReference type="SAM" id="MobiDB-lite"/>
    </source>
</evidence>
<dbReference type="OrthoDB" id="1850764at2759"/>
<dbReference type="PANTHER" id="PTHR10856">
    <property type="entry name" value="CORONIN"/>
    <property type="match status" value="1"/>
</dbReference>
<name>A0A1Y3BLL1_EURMA</name>
<feature type="non-terminal residue" evidence="2">
    <location>
        <position position="1"/>
    </location>
</feature>
<organism evidence="2 3">
    <name type="scientific">Euroglyphus maynei</name>
    <name type="common">Mayne's house dust mite</name>
    <dbReference type="NCBI Taxonomy" id="6958"/>
    <lineage>
        <taxon>Eukaryota</taxon>
        <taxon>Metazoa</taxon>
        <taxon>Ecdysozoa</taxon>
        <taxon>Arthropoda</taxon>
        <taxon>Chelicerata</taxon>
        <taxon>Arachnida</taxon>
        <taxon>Acari</taxon>
        <taxon>Acariformes</taxon>
        <taxon>Sarcoptiformes</taxon>
        <taxon>Astigmata</taxon>
        <taxon>Psoroptidia</taxon>
        <taxon>Analgoidea</taxon>
        <taxon>Pyroglyphidae</taxon>
        <taxon>Pyroglyphinae</taxon>
        <taxon>Euroglyphus</taxon>
    </lineage>
</organism>
<dbReference type="GO" id="GO:0051015">
    <property type="term" value="F:actin filament binding"/>
    <property type="evidence" value="ECO:0007669"/>
    <property type="project" value="TreeGrafter"/>
</dbReference>
<evidence type="ECO:0000313" key="2">
    <source>
        <dbReference type="EMBL" id="OTF80798.1"/>
    </source>
</evidence>
<dbReference type="GO" id="GO:0007015">
    <property type="term" value="P:actin filament organization"/>
    <property type="evidence" value="ECO:0007669"/>
    <property type="project" value="TreeGrafter"/>
</dbReference>
<sequence>SFIQGDSNIRYFEITDEAPFVHYINTYQSSEPQRGVGFMPKRGCDVHNNEIARLFKLHSKGLCEVISFTVPRKSELFQDDLYPDTAGDEPALTAEQWINGEDAEPILISLKEGYQSSKKQDLKVVKKKSNILDTKPTSKRSTAESASSNATGGGGDSLDALLSSLPAPGMTPEQMQKFDDLAMEVHKLKAIVLKHEIRIRDLEKTLATNNITLDTTLDLDESSSRTNNGETH</sequence>
<dbReference type="PANTHER" id="PTHR10856:SF0">
    <property type="entry name" value="CORONIN"/>
    <property type="match status" value="1"/>
</dbReference>
<dbReference type="Pfam" id="PF16300">
    <property type="entry name" value="WD40_4"/>
    <property type="match status" value="1"/>
</dbReference>
<dbReference type="Proteomes" id="UP000194236">
    <property type="component" value="Unassembled WGS sequence"/>
</dbReference>
<evidence type="ECO:0000313" key="3">
    <source>
        <dbReference type="Proteomes" id="UP000194236"/>
    </source>
</evidence>
<protein>
    <recommendedName>
        <fullName evidence="4">Coronin-like protein</fullName>
    </recommendedName>
</protein>
<keyword evidence="3" id="KW-1185">Reference proteome</keyword>
<dbReference type="Gene3D" id="2.130.10.10">
    <property type="entry name" value="YVTN repeat-like/Quinoprotein amine dehydrogenase"/>
    <property type="match status" value="1"/>
</dbReference>
<reference evidence="2 3" key="1">
    <citation type="submission" date="2017-03" db="EMBL/GenBank/DDBJ databases">
        <title>Genome Survey of Euroglyphus maynei.</title>
        <authorList>
            <person name="Arlian L.G."/>
            <person name="Morgan M.S."/>
            <person name="Rider S.D."/>
        </authorList>
    </citation>
    <scope>NUCLEOTIDE SEQUENCE [LARGE SCALE GENOMIC DNA]</scope>
    <source>
        <strain evidence="2">Arlian Lab</strain>
        <tissue evidence="2">Whole body</tissue>
    </source>
</reference>
<dbReference type="AlphaFoldDB" id="A0A1Y3BLL1"/>
<feature type="region of interest" description="Disordered" evidence="1">
    <location>
        <begin position="133"/>
        <end position="173"/>
    </location>
</feature>